<comment type="caution">
    <text evidence="2">The sequence shown here is derived from an EMBL/GenBank/DDBJ whole genome shotgun (WGS) entry which is preliminary data.</text>
</comment>
<proteinExistence type="predicted"/>
<evidence type="ECO:0000313" key="3">
    <source>
        <dbReference type="Proteomes" id="UP000287651"/>
    </source>
</evidence>
<sequence>MTFIPDCQRSSILNVSNVAGVQSQCHTPSCGPRVLAEPHLVLDNVVHGIRAIAVAGRSYICHVDHINVRSIDGDHEEVEYTDDEDDEYADDEDTNREDEDDDEDDYDYADDEDSEDWQTVEDEEEEVKVNEQIVGSADAIEALKANSGNCVVIGGHERSARSHQNAGPGSGVGTAASISTTRRMRPHPSPFAGFTSSRWMTMTTTSRKRRRRRKVGIWGWTTTTTTRKRPRRGELAAERIRYPREMIR</sequence>
<accession>A0A426ZZL1</accession>
<evidence type="ECO:0000313" key="2">
    <source>
        <dbReference type="EMBL" id="RRT69394.1"/>
    </source>
</evidence>
<dbReference type="AlphaFoldDB" id="A0A426ZZL1"/>
<dbReference type="Proteomes" id="UP000287651">
    <property type="component" value="Unassembled WGS sequence"/>
</dbReference>
<evidence type="ECO:0000256" key="1">
    <source>
        <dbReference type="SAM" id="MobiDB-lite"/>
    </source>
</evidence>
<gene>
    <name evidence="2" type="ORF">B296_00009711</name>
</gene>
<reference evidence="2 3" key="1">
    <citation type="journal article" date="2014" name="Agronomy (Basel)">
        <title>A Draft Genome Sequence for Ensete ventricosum, the Drought-Tolerant Tree Against Hunger.</title>
        <authorList>
            <person name="Harrison J."/>
            <person name="Moore K.A."/>
            <person name="Paszkiewicz K."/>
            <person name="Jones T."/>
            <person name="Grant M."/>
            <person name="Ambacheew D."/>
            <person name="Muzemil S."/>
            <person name="Studholme D.J."/>
        </authorList>
    </citation>
    <scope>NUCLEOTIDE SEQUENCE [LARGE SCALE GENOMIC DNA]</scope>
</reference>
<organism evidence="2 3">
    <name type="scientific">Ensete ventricosum</name>
    <name type="common">Abyssinian banana</name>
    <name type="synonym">Musa ensete</name>
    <dbReference type="NCBI Taxonomy" id="4639"/>
    <lineage>
        <taxon>Eukaryota</taxon>
        <taxon>Viridiplantae</taxon>
        <taxon>Streptophyta</taxon>
        <taxon>Embryophyta</taxon>
        <taxon>Tracheophyta</taxon>
        <taxon>Spermatophyta</taxon>
        <taxon>Magnoliopsida</taxon>
        <taxon>Liliopsida</taxon>
        <taxon>Zingiberales</taxon>
        <taxon>Musaceae</taxon>
        <taxon>Ensete</taxon>
    </lineage>
</organism>
<name>A0A426ZZL1_ENSVE</name>
<feature type="compositionally biased region" description="Acidic residues" evidence="1">
    <location>
        <begin position="74"/>
        <end position="126"/>
    </location>
</feature>
<feature type="region of interest" description="Disordered" evidence="1">
    <location>
        <begin position="74"/>
        <end position="129"/>
    </location>
</feature>
<protein>
    <submittedName>
        <fullName evidence="2">Uncharacterized protein</fullName>
    </submittedName>
</protein>
<dbReference type="EMBL" id="AMZH03004357">
    <property type="protein sequence ID" value="RRT69394.1"/>
    <property type="molecule type" value="Genomic_DNA"/>
</dbReference>